<keyword evidence="2" id="KW-1185">Reference proteome</keyword>
<organism evidence="1 2">
    <name type="scientific">Peronosclerospora sorghi</name>
    <dbReference type="NCBI Taxonomy" id="230839"/>
    <lineage>
        <taxon>Eukaryota</taxon>
        <taxon>Sar</taxon>
        <taxon>Stramenopiles</taxon>
        <taxon>Oomycota</taxon>
        <taxon>Peronosporomycetes</taxon>
        <taxon>Peronosporales</taxon>
        <taxon>Peronosporaceae</taxon>
        <taxon>Peronosclerospora</taxon>
    </lineage>
</organism>
<dbReference type="EMBL" id="CM047586">
    <property type="protein sequence ID" value="KAI9909234.1"/>
    <property type="molecule type" value="Genomic_DNA"/>
</dbReference>
<evidence type="ECO:0000313" key="1">
    <source>
        <dbReference type="EMBL" id="KAI9909234.1"/>
    </source>
</evidence>
<protein>
    <submittedName>
        <fullName evidence="1">Uncharacterized protein</fullName>
    </submittedName>
</protein>
<proteinExistence type="predicted"/>
<name>A0ACC0VRW8_9STRA</name>
<gene>
    <name evidence="1" type="ORF">PsorP6_015322</name>
</gene>
<evidence type="ECO:0000313" key="2">
    <source>
        <dbReference type="Proteomes" id="UP001163321"/>
    </source>
</evidence>
<sequence length="235" mass="26515">MHPSRACRASTCLYSIYHTRPRAVVQLLLFVSTVSVHVMSGHSVQNDHKKHDHLIRQLSDAGGDYKDDNVPFTSWRNNLDTLRYALVFIVLLLAAHPLGQCFPHCFKLPLITGYLVIGIIAGPFVANLLTQNLVDALSTYVTAMALSFFSFQAGQEIYYPELRPRLKSIVILLSVLYSTAMPVIHNHLDQVGIDLSIINPVMLAWDVRRQRRVVKEPAVVRNVRNHMQVEFASSI</sequence>
<comment type="caution">
    <text evidence="1">The sequence shown here is derived from an EMBL/GenBank/DDBJ whole genome shotgun (WGS) entry which is preliminary data.</text>
</comment>
<dbReference type="Proteomes" id="UP001163321">
    <property type="component" value="Chromosome 7"/>
</dbReference>
<accession>A0ACC0VRW8</accession>
<reference evidence="1 2" key="1">
    <citation type="journal article" date="2022" name="bioRxiv">
        <title>The genome of the oomycete Peronosclerospora sorghi, a cosmopolitan pathogen of maize and sorghum, is inflated with dispersed pseudogenes.</title>
        <authorList>
            <person name="Fletcher K."/>
            <person name="Martin F."/>
            <person name="Isakeit T."/>
            <person name="Cavanaugh K."/>
            <person name="Magill C."/>
            <person name="Michelmore R."/>
        </authorList>
    </citation>
    <scope>NUCLEOTIDE SEQUENCE [LARGE SCALE GENOMIC DNA]</scope>
    <source>
        <strain evidence="1">P6</strain>
    </source>
</reference>